<dbReference type="Pfam" id="PF10178">
    <property type="entry name" value="PAC3"/>
    <property type="match status" value="1"/>
</dbReference>
<sequence>MSGQERCYPLSKHILVEITNGTVDISWIEFDDRILINITQFGKFGTLIHSCKDVNPEASRYSLQTSDPVSFTNKVLFGIEKPEMLMLTRSLTAKLDRNKPLLYSLSLKDFSIETLKIIENSIVDLGSNLA</sequence>
<dbReference type="EMBL" id="CAJFCJ010000018">
    <property type="protein sequence ID" value="CAD5122849.1"/>
    <property type="molecule type" value="Genomic_DNA"/>
</dbReference>
<dbReference type="PANTHER" id="PTHR31051:SF1">
    <property type="entry name" value="PROTEASOME ASSEMBLY CHAPERONE 3"/>
    <property type="match status" value="1"/>
</dbReference>
<dbReference type="Gene3D" id="3.30.230.90">
    <property type="match status" value="1"/>
</dbReference>
<evidence type="ECO:0000313" key="1">
    <source>
        <dbReference type="EMBL" id="CAD5122849.1"/>
    </source>
</evidence>
<dbReference type="AlphaFoldDB" id="A0A7I8W2P7"/>
<gene>
    <name evidence="1" type="ORF">DGYR_LOCUS10599</name>
</gene>
<name>A0A7I8W2P7_9ANNE</name>
<organism evidence="1 2">
    <name type="scientific">Dimorphilus gyrociliatus</name>
    <dbReference type="NCBI Taxonomy" id="2664684"/>
    <lineage>
        <taxon>Eukaryota</taxon>
        <taxon>Metazoa</taxon>
        <taxon>Spiralia</taxon>
        <taxon>Lophotrochozoa</taxon>
        <taxon>Annelida</taxon>
        <taxon>Polychaeta</taxon>
        <taxon>Polychaeta incertae sedis</taxon>
        <taxon>Dinophilidae</taxon>
        <taxon>Dimorphilus</taxon>
    </lineage>
</organism>
<dbReference type="GO" id="GO:0043248">
    <property type="term" value="P:proteasome assembly"/>
    <property type="evidence" value="ECO:0007669"/>
    <property type="project" value="InterPro"/>
</dbReference>
<dbReference type="InterPro" id="IPR018788">
    <property type="entry name" value="Proteasome_assmbl_chp_3"/>
</dbReference>
<evidence type="ECO:0000313" key="2">
    <source>
        <dbReference type="Proteomes" id="UP000549394"/>
    </source>
</evidence>
<dbReference type="OrthoDB" id="5839at2759"/>
<dbReference type="InterPro" id="IPR053720">
    <property type="entry name" value="Psm_Assembly_Chaperone"/>
</dbReference>
<dbReference type="Proteomes" id="UP000549394">
    <property type="component" value="Unassembled WGS sequence"/>
</dbReference>
<comment type="caution">
    <text evidence="1">The sequence shown here is derived from an EMBL/GenBank/DDBJ whole genome shotgun (WGS) entry which is preliminary data.</text>
</comment>
<proteinExistence type="predicted"/>
<reference evidence="1 2" key="1">
    <citation type="submission" date="2020-08" db="EMBL/GenBank/DDBJ databases">
        <authorList>
            <person name="Hejnol A."/>
        </authorList>
    </citation>
    <scope>NUCLEOTIDE SEQUENCE [LARGE SCALE GENOMIC DNA]</scope>
</reference>
<keyword evidence="2" id="KW-1185">Reference proteome</keyword>
<protein>
    <submittedName>
        <fullName evidence="1">DgyrCDS11251</fullName>
    </submittedName>
</protein>
<accession>A0A7I8W2P7</accession>
<dbReference type="PANTHER" id="PTHR31051">
    <property type="entry name" value="PROTEASOME ASSEMBLY CHAPERONE 3"/>
    <property type="match status" value="1"/>
</dbReference>